<sequence length="294" mass="32097">MASGEYNFPPQKQDTQPGKEYIMNPPPQYSSPDYKPSNKLQGKIALVTGGDSGIGRAVCNLFSLEGATVIFTYVKGQEDIDARDTLEIIKKGKTADAKDPMAIPVDVGYEVNCRRVVDEVVDAYGRIDILVNNAAEQYESESLEEIDETRLERVFRTNIFSHFFMTKHAVKHMKEGSNIINTTSVNAYKGHATLVDYTSTKGAIVAFTRALALQLVSKGIRVNGVAPGPIWTPLIVATMKEEEIVKFGSDSTPMKRAGQPIEVAPSYVFLASNQCSSYITGQVLHPNGGTIVNG</sequence>
<dbReference type="AlphaFoldDB" id="A0AAN9LCL1"/>
<dbReference type="PRINTS" id="PR00081">
    <property type="entry name" value="GDHRDH"/>
</dbReference>
<comment type="similarity">
    <text evidence="1">Belongs to the short-chain dehydrogenases/reductases (SDR) family.</text>
</comment>
<comment type="caution">
    <text evidence="4">The sequence shown here is derived from an EMBL/GenBank/DDBJ whole genome shotgun (WGS) entry which is preliminary data.</text>
</comment>
<dbReference type="PROSITE" id="PS00061">
    <property type="entry name" value="ADH_SHORT"/>
    <property type="match status" value="1"/>
</dbReference>
<dbReference type="PANTHER" id="PTHR48107:SF30">
    <property type="entry name" value="GLUCOSE AND RIBITOL DEHYDROGENASE-LIKE ISOFORM X1"/>
    <property type="match status" value="1"/>
</dbReference>
<evidence type="ECO:0000256" key="3">
    <source>
        <dbReference type="SAM" id="MobiDB-lite"/>
    </source>
</evidence>
<evidence type="ECO:0000313" key="5">
    <source>
        <dbReference type="Proteomes" id="UP001374584"/>
    </source>
</evidence>
<proteinExistence type="inferred from homology"/>
<dbReference type="EMBL" id="JAYMYR010000011">
    <property type="protein sequence ID" value="KAK7332966.1"/>
    <property type="molecule type" value="Genomic_DNA"/>
</dbReference>
<dbReference type="PANTHER" id="PTHR48107">
    <property type="entry name" value="NADPH-DEPENDENT ALDEHYDE REDUCTASE-LIKE PROTEIN, CHLOROPLASTIC-RELATED"/>
    <property type="match status" value="1"/>
</dbReference>
<dbReference type="InterPro" id="IPR020904">
    <property type="entry name" value="Sc_DH/Rdtase_CS"/>
</dbReference>
<reference evidence="4 5" key="1">
    <citation type="submission" date="2024-01" db="EMBL/GenBank/DDBJ databases">
        <title>The genomes of 5 underutilized Papilionoideae crops provide insights into root nodulation and disease resistanc.</title>
        <authorList>
            <person name="Jiang F."/>
        </authorList>
    </citation>
    <scope>NUCLEOTIDE SEQUENCE [LARGE SCALE GENOMIC DNA]</scope>
    <source>
        <strain evidence="4">JINMINGXINNONG_FW02</strain>
        <tissue evidence="4">Leaves</tissue>
    </source>
</reference>
<dbReference type="InterPro" id="IPR002347">
    <property type="entry name" value="SDR_fam"/>
</dbReference>
<accession>A0AAN9LCL1</accession>
<keyword evidence="2" id="KW-0560">Oxidoreductase</keyword>
<dbReference type="Gene3D" id="3.40.50.720">
    <property type="entry name" value="NAD(P)-binding Rossmann-like Domain"/>
    <property type="match status" value="1"/>
</dbReference>
<gene>
    <name evidence="4" type="ORF">VNO80_29723</name>
</gene>
<dbReference type="CDD" id="cd05355">
    <property type="entry name" value="SDR_c1"/>
    <property type="match status" value="1"/>
</dbReference>
<dbReference type="Proteomes" id="UP001374584">
    <property type="component" value="Unassembled WGS sequence"/>
</dbReference>
<dbReference type="Pfam" id="PF13561">
    <property type="entry name" value="adh_short_C2"/>
    <property type="match status" value="1"/>
</dbReference>
<evidence type="ECO:0000313" key="4">
    <source>
        <dbReference type="EMBL" id="KAK7332966.1"/>
    </source>
</evidence>
<evidence type="ECO:0000256" key="2">
    <source>
        <dbReference type="ARBA" id="ARBA00023002"/>
    </source>
</evidence>
<dbReference type="PRINTS" id="PR00080">
    <property type="entry name" value="SDRFAMILY"/>
</dbReference>
<name>A0AAN9LCL1_PHACN</name>
<organism evidence="4 5">
    <name type="scientific">Phaseolus coccineus</name>
    <name type="common">Scarlet runner bean</name>
    <name type="synonym">Phaseolus multiflorus</name>
    <dbReference type="NCBI Taxonomy" id="3886"/>
    <lineage>
        <taxon>Eukaryota</taxon>
        <taxon>Viridiplantae</taxon>
        <taxon>Streptophyta</taxon>
        <taxon>Embryophyta</taxon>
        <taxon>Tracheophyta</taxon>
        <taxon>Spermatophyta</taxon>
        <taxon>Magnoliopsida</taxon>
        <taxon>eudicotyledons</taxon>
        <taxon>Gunneridae</taxon>
        <taxon>Pentapetalae</taxon>
        <taxon>rosids</taxon>
        <taxon>fabids</taxon>
        <taxon>Fabales</taxon>
        <taxon>Fabaceae</taxon>
        <taxon>Papilionoideae</taxon>
        <taxon>50 kb inversion clade</taxon>
        <taxon>NPAAA clade</taxon>
        <taxon>indigoferoid/millettioid clade</taxon>
        <taxon>Phaseoleae</taxon>
        <taxon>Phaseolus</taxon>
    </lineage>
</organism>
<keyword evidence="5" id="KW-1185">Reference proteome</keyword>
<dbReference type="GO" id="GO:0016614">
    <property type="term" value="F:oxidoreductase activity, acting on CH-OH group of donors"/>
    <property type="evidence" value="ECO:0007669"/>
    <property type="project" value="UniProtKB-ARBA"/>
</dbReference>
<feature type="region of interest" description="Disordered" evidence="3">
    <location>
        <begin position="1"/>
        <end position="36"/>
    </location>
</feature>
<dbReference type="FunFam" id="3.40.50.720:FF:000084">
    <property type="entry name" value="Short-chain dehydrogenase reductase"/>
    <property type="match status" value="1"/>
</dbReference>
<protein>
    <submittedName>
        <fullName evidence="4">Uncharacterized protein</fullName>
    </submittedName>
</protein>
<dbReference type="SUPFAM" id="SSF51735">
    <property type="entry name" value="NAD(P)-binding Rossmann-fold domains"/>
    <property type="match status" value="1"/>
</dbReference>
<evidence type="ECO:0000256" key="1">
    <source>
        <dbReference type="ARBA" id="ARBA00006484"/>
    </source>
</evidence>
<dbReference type="InterPro" id="IPR036291">
    <property type="entry name" value="NAD(P)-bd_dom_sf"/>
</dbReference>